<comment type="caution">
    <text evidence="3">The sequence shown here is derived from an EMBL/GenBank/DDBJ whole genome shotgun (WGS) entry which is preliminary data.</text>
</comment>
<dbReference type="Pfam" id="PF03621">
    <property type="entry name" value="MbtH"/>
    <property type="match status" value="1"/>
</dbReference>
<dbReference type="InterPro" id="IPR037407">
    <property type="entry name" value="MLP_fam"/>
</dbReference>
<gene>
    <name evidence="3" type="ORF">Pen02_52720</name>
</gene>
<keyword evidence="4" id="KW-1185">Reference proteome</keyword>
<dbReference type="PANTHER" id="PTHR38444">
    <property type="entry name" value="ENTEROBACTIN BIOSYNTHESIS PROTEIN YBDZ"/>
    <property type="match status" value="1"/>
</dbReference>
<name>A0ABQ4E6M4_9ACTN</name>
<evidence type="ECO:0000313" key="3">
    <source>
        <dbReference type="EMBL" id="GIG90336.1"/>
    </source>
</evidence>
<dbReference type="SUPFAM" id="SSF160582">
    <property type="entry name" value="MbtH-like"/>
    <property type="match status" value="1"/>
</dbReference>
<accession>A0ABQ4E6M4</accession>
<dbReference type="SMART" id="SM00923">
    <property type="entry name" value="MbtH"/>
    <property type="match status" value="1"/>
</dbReference>
<organism evidence="3 4">
    <name type="scientific">Plantactinospora endophytica</name>
    <dbReference type="NCBI Taxonomy" id="673535"/>
    <lineage>
        <taxon>Bacteria</taxon>
        <taxon>Bacillati</taxon>
        <taxon>Actinomycetota</taxon>
        <taxon>Actinomycetes</taxon>
        <taxon>Micromonosporales</taxon>
        <taxon>Micromonosporaceae</taxon>
        <taxon>Plantactinospora</taxon>
    </lineage>
</organism>
<feature type="compositionally biased region" description="Basic and acidic residues" evidence="1">
    <location>
        <begin position="1"/>
        <end position="28"/>
    </location>
</feature>
<dbReference type="InterPro" id="IPR005153">
    <property type="entry name" value="MbtH-like_dom"/>
</dbReference>
<reference evidence="3 4" key="1">
    <citation type="submission" date="2021-01" db="EMBL/GenBank/DDBJ databases">
        <title>Whole genome shotgun sequence of Plantactinospora endophytica NBRC 110450.</title>
        <authorList>
            <person name="Komaki H."/>
            <person name="Tamura T."/>
        </authorList>
    </citation>
    <scope>NUCLEOTIDE SEQUENCE [LARGE SCALE GENOMIC DNA]</scope>
    <source>
        <strain evidence="3 4">NBRC 110450</strain>
    </source>
</reference>
<dbReference type="EMBL" id="BONW01000028">
    <property type="protein sequence ID" value="GIG90336.1"/>
    <property type="molecule type" value="Genomic_DNA"/>
</dbReference>
<evidence type="ECO:0000256" key="1">
    <source>
        <dbReference type="SAM" id="MobiDB-lite"/>
    </source>
</evidence>
<sequence>MKEAGDPGRHRTDHARDPRPDRTDRVKEMTAVSTNPFEDPEGRYLVLVNDEGQHSLWPSFVETPAGWKVALPETDRQSALDHVNENWTDMRPKSLVAAMATDATAS</sequence>
<evidence type="ECO:0000313" key="4">
    <source>
        <dbReference type="Proteomes" id="UP000646749"/>
    </source>
</evidence>
<dbReference type="Proteomes" id="UP000646749">
    <property type="component" value="Unassembled WGS sequence"/>
</dbReference>
<dbReference type="InterPro" id="IPR038020">
    <property type="entry name" value="MbtH-like_sf"/>
</dbReference>
<feature type="region of interest" description="Disordered" evidence="1">
    <location>
        <begin position="1"/>
        <end position="39"/>
    </location>
</feature>
<feature type="domain" description="MbtH-like" evidence="2">
    <location>
        <begin position="35"/>
        <end position="85"/>
    </location>
</feature>
<protein>
    <recommendedName>
        <fullName evidence="2">MbtH-like domain-containing protein</fullName>
    </recommendedName>
</protein>
<proteinExistence type="predicted"/>
<evidence type="ECO:0000259" key="2">
    <source>
        <dbReference type="SMART" id="SM00923"/>
    </source>
</evidence>
<dbReference type="PANTHER" id="PTHR38444:SF1">
    <property type="entry name" value="ENTEROBACTIN BIOSYNTHESIS PROTEIN YBDZ"/>
    <property type="match status" value="1"/>
</dbReference>
<dbReference type="Gene3D" id="3.90.820.10">
    <property type="entry name" value="Structural Genomics, Unknown Function 30-nov-00 1gh9 Mol_id"/>
    <property type="match status" value="1"/>
</dbReference>